<organism evidence="1">
    <name type="scientific">Rhizophora mucronata</name>
    <name type="common">Asiatic mangrove</name>
    <dbReference type="NCBI Taxonomy" id="61149"/>
    <lineage>
        <taxon>Eukaryota</taxon>
        <taxon>Viridiplantae</taxon>
        <taxon>Streptophyta</taxon>
        <taxon>Embryophyta</taxon>
        <taxon>Tracheophyta</taxon>
        <taxon>Spermatophyta</taxon>
        <taxon>Magnoliopsida</taxon>
        <taxon>eudicotyledons</taxon>
        <taxon>Gunneridae</taxon>
        <taxon>Pentapetalae</taxon>
        <taxon>rosids</taxon>
        <taxon>fabids</taxon>
        <taxon>Malpighiales</taxon>
        <taxon>Rhizophoraceae</taxon>
        <taxon>Rhizophora</taxon>
    </lineage>
</organism>
<accession>A0A2P2N1S0</accession>
<proteinExistence type="predicted"/>
<dbReference type="EMBL" id="GGEC01055926">
    <property type="protein sequence ID" value="MBX36410.1"/>
    <property type="molecule type" value="Transcribed_RNA"/>
</dbReference>
<sequence length="37" mass="4085">MIIACNRWREINPGSVVGQPKILSHGHVIQLSTQDVS</sequence>
<dbReference type="AlphaFoldDB" id="A0A2P2N1S0"/>
<protein>
    <submittedName>
        <fullName evidence="1">Uncharacterized protein</fullName>
    </submittedName>
</protein>
<name>A0A2P2N1S0_RHIMU</name>
<reference evidence="1" key="1">
    <citation type="submission" date="2018-02" db="EMBL/GenBank/DDBJ databases">
        <title>Rhizophora mucronata_Transcriptome.</title>
        <authorList>
            <person name="Meera S.P."/>
            <person name="Sreeshan A."/>
            <person name="Augustine A."/>
        </authorList>
    </citation>
    <scope>NUCLEOTIDE SEQUENCE</scope>
    <source>
        <tissue evidence="1">Leaf</tissue>
    </source>
</reference>
<evidence type="ECO:0000313" key="1">
    <source>
        <dbReference type="EMBL" id="MBX36410.1"/>
    </source>
</evidence>